<dbReference type="Gene3D" id="1.25.40.10">
    <property type="entry name" value="Tetratricopeptide repeat domain"/>
    <property type="match status" value="4"/>
</dbReference>
<dbReference type="SMART" id="SM00028">
    <property type="entry name" value="TPR"/>
    <property type="match status" value="14"/>
</dbReference>
<organism evidence="5 6">
    <name type="scientific">Plectonema radiosum NIES-515</name>
    <dbReference type="NCBI Taxonomy" id="2986073"/>
    <lineage>
        <taxon>Bacteria</taxon>
        <taxon>Bacillati</taxon>
        <taxon>Cyanobacteriota</taxon>
        <taxon>Cyanophyceae</taxon>
        <taxon>Oscillatoriophycideae</taxon>
        <taxon>Oscillatoriales</taxon>
        <taxon>Microcoleaceae</taxon>
        <taxon>Plectonema</taxon>
    </lineage>
</organism>
<feature type="repeat" description="TPR" evidence="1">
    <location>
        <begin position="176"/>
        <end position="209"/>
    </location>
</feature>
<keyword evidence="6" id="KW-1185">Reference proteome</keyword>
<evidence type="ECO:0000313" key="6">
    <source>
        <dbReference type="Proteomes" id="UP001526143"/>
    </source>
</evidence>
<dbReference type="InterPro" id="IPR019734">
    <property type="entry name" value="TPR_rpt"/>
</dbReference>
<feature type="repeat" description="TPR" evidence="1">
    <location>
        <begin position="346"/>
        <end position="379"/>
    </location>
</feature>
<evidence type="ECO:0000256" key="1">
    <source>
        <dbReference type="PROSITE-ProRule" id="PRU00339"/>
    </source>
</evidence>
<dbReference type="EMBL" id="JAOWRF010000037">
    <property type="protein sequence ID" value="MCV3212450.1"/>
    <property type="molecule type" value="Genomic_DNA"/>
</dbReference>
<accession>A0ABT3ATL2</accession>
<dbReference type="PANTHER" id="PTHR10098:SF108">
    <property type="entry name" value="TETRATRICOPEPTIDE REPEAT PROTEIN 28"/>
    <property type="match status" value="1"/>
</dbReference>
<name>A0ABT3ATL2_9CYAN</name>
<dbReference type="InterPro" id="IPR024983">
    <property type="entry name" value="CHAT_dom"/>
</dbReference>
<dbReference type="Pfam" id="PF13176">
    <property type="entry name" value="TPR_7"/>
    <property type="match status" value="1"/>
</dbReference>
<feature type="region of interest" description="Disordered" evidence="3">
    <location>
        <begin position="916"/>
        <end position="959"/>
    </location>
</feature>
<dbReference type="InterPro" id="IPR011990">
    <property type="entry name" value="TPR-like_helical_dom_sf"/>
</dbReference>
<feature type="repeat" description="TPR" evidence="1">
    <location>
        <begin position="546"/>
        <end position="579"/>
    </location>
</feature>
<evidence type="ECO:0000259" key="4">
    <source>
        <dbReference type="Pfam" id="PF12770"/>
    </source>
</evidence>
<feature type="coiled-coil region" evidence="2">
    <location>
        <begin position="758"/>
        <end position="785"/>
    </location>
</feature>
<dbReference type="PANTHER" id="PTHR10098">
    <property type="entry name" value="RAPSYN-RELATED"/>
    <property type="match status" value="1"/>
</dbReference>
<reference evidence="5 6" key="1">
    <citation type="submission" date="2022-10" db="EMBL/GenBank/DDBJ databases">
        <title>Identification of biosynthetic pathway for the production of the potent trypsin inhibitor radiosumin.</title>
        <authorList>
            <person name="Fewer D.P."/>
            <person name="Delbaje E."/>
            <person name="Ouyang X."/>
            <person name="Agostino P.D."/>
            <person name="Wahlsten M."/>
            <person name="Jokela J."/>
            <person name="Permi P."/>
            <person name="Haapaniemi E."/>
            <person name="Koistinen H."/>
        </authorList>
    </citation>
    <scope>NUCLEOTIDE SEQUENCE [LARGE SCALE GENOMIC DNA]</scope>
    <source>
        <strain evidence="5 6">NIES-515</strain>
    </source>
</reference>
<keyword evidence="1" id="KW-0802">TPR repeat</keyword>
<dbReference type="Pfam" id="PF12770">
    <property type="entry name" value="CHAT"/>
    <property type="match status" value="1"/>
</dbReference>
<feature type="repeat" description="TPR" evidence="1">
    <location>
        <begin position="216"/>
        <end position="249"/>
    </location>
</feature>
<sequence length="1231" mass="136544">MIKPKIKADKMLINRYAAAIVGIVMLSHPMVVTASLAGAIAQSQNNSPESVKGKQLLDRADKLLQQGTGESKQQAIALYSQALLIWRKIGDRNSEGNTLLRIGTLYYTLSQNQKALSYFNSALVIRKELKDRVGEAVMLYSVANAYSNLGEKQKALSFYNQSLSIFQAEKKINFAANVLYSLGVTYFSVGETKKAVDSYNQALSIQLVTKDIDAQTRTLQTLGTVYTQLGETQKGLEAFNQALEIYKKNNDLNGQASILSSIGFLYFSLGENQKSFSYLNQALDLQKKAQTNLSGTALVFNLSQQAQILSTLAATYKGLGDYQKAISYSNSARILLQKAGNPLAEAESLNQVSFAYSELGENQKALESLNQALVLQRANKDYARAAFTLGNMGDIYRSFGDYQKALDTYNEALALQRQVQDRSGEGVTLKSVALTYSYLGDNQLSADTYTQALEIFKKIGDRTQVAQTLDNIGTVYRVAEDYPKALKYYDQALKLWDEQKDVFKKFVTLTGVVRVYELLKDYPKALDTANQILLLSQKQKNSFTEASAYAFLGKVYLASGNSQKALDAFTKAASESQKLGIPLFEANVLSNIGKAYNSLKQPEKAINAYNQQYSLQQKLGDRTGVADTLYDIAVTERDRNNFKAAQKQIESVIAIVEDIRTNVTSQDLRSSYFASIQKYYQFYIDLLMRLHKQQPSQGYNALALQVSERARARSLVELLNEANADIRKGVDPKLLELERNLQQKLDASDKRQIQLSNTKNTEAQTQALQKEISGLLEQYQQVKAQIRSSSPRYAALTQPKSLTLAQQQQLLDNDTLVLEYSLGEERSYLWAVSKTSITSYELPKRAEIETTAKQFYGLLKKPRRMSVVSNANSPTDVEIASKLSQILLQPVAKELGNKRLVIVSDGALQYLPFAALPNPKDLTPQPPSLRGKGESDSPLRGGKGESNSPPLPGDGLGERSLTPLLVEHEIVYLPSVSTLAVLRKEVNNRQPAPKAIAILADPVFSSDDPRLKLPQKQAVDKSNVNNLDLSRAARDVSVSFNRLPFTRTEADRILALVPDALRKEAFDFTASRAIATSPELSQYRIVHFATHGILNSTQPELSGVVLSLFNDKGMPQNGFLRLHDIFNLNLPAELIVLSACETGLGEEIKGEGLVGLTRGFMYAGSPRVVVSLWSVDDEATSELMTKFYQKMLQNKLKPAAALRSAQIEMLKNKNFAAPYYWAAFTLQGEWK</sequence>
<comment type="caution">
    <text evidence="5">The sequence shown here is derived from an EMBL/GenBank/DDBJ whole genome shotgun (WGS) entry which is preliminary data.</text>
</comment>
<feature type="repeat" description="TPR" evidence="1">
    <location>
        <begin position="136"/>
        <end position="169"/>
    </location>
</feature>
<evidence type="ECO:0000256" key="2">
    <source>
        <dbReference type="SAM" id="Coils"/>
    </source>
</evidence>
<keyword evidence="2" id="KW-0175">Coiled coil</keyword>
<feature type="repeat" description="TPR" evidence="1">
    <location>
        <begin position="386"/>
        <end position="419"/>
    </location>
</feature>
<protein>
    <submittedName>
        <fullName evidence="5">Tetratricopeptide repeat protein</fullName>
    </submittedName>
</protein>
<dbReference type="PROSITE" id="PS50293">
    <property type="entry name" value="TPR_REGION"/>
    <property type="match status" value="2"/>
</dbReference>
<feature type="repeat" description="TPR" evidence="1">
    <location>
        <begin position="586"/>
        <end position="619"/>
    </location>
</feature>
<feature type="repeat" description="TPR" evidence="1">
    <location>
        <begin position="466"/>
        <end position="499"/>
    </location>
</feature>
<dbReference type="Pfam" id="PF13424">
    <property type="entry name" value="TPR_12"/>
    <property type="match status" value="6"/>
</dbReference>
<evidence type="ECO:0000256" key="3">
    <source>
        <dbReference type="SAM" id="MobiDB-lite"/>
    </source>
</evidence>
<feature type="domain" description="CHAT" evidence="4">
    <location>
        <begin position="878"/>
        <end position="1229"/>
    </location>
</feature>
<dbReference type="Pfam" id="PF13181">
    <property type="entry name" value="TPR_8"/>
    <property type="match status" value="1"/>
</dbReference>
<dbReference type="Proteomes" id="UP001526143">
    <property type="component" value="Unassembled WGS sequence"/>
</dbReference>
<feature type="repeat" description="TPR" evidence="1">
    <location>
        <begin position="96"/>
        <end position="129"/>
    </location>
</feature>
<gene>
    <name evidence="5" type="ORF">OGM63_02700</name>
</gene>
<dbReference type="RefSeq" id="WP_263743964.1">
    <property type="nucleotide sequence ID" value="NZ_JAOWRF010000037.1"/>
</dbReference>
<dbReference type="SUPFAM" id="SSF48452">
    <property type="entry name" value="TPR-like"/>
    <property type="match status" value="4"/>
</dbReference>
<proteinExistence type="predicted"/>
<evidence type="ECO:0000313" key="5">
    <source>
        <dbReference type="EMBL" id="MCV3212450.1"/>
    </source>
</evidence>
<dbReference type="PROSITE" id="PS50005">
    <property type="entry name" value="TPR"/>
    <property type="match status" value="10"/>
</dbReference>
<feature type="repeat" description="TPR" evidence="1">
    <location>
        <begin position="256"/>
        <end position="289"/>
    </location>
</feature>